<name>A0A6A6EKQ8_9PEZI</name>
<accession>A0A6A6EKQ8</accession>
<feature type="transmembrane region" description="Helical" evidence="6">
    <location>
        <begin position="101"/>
        <end position="123"/>
    </location>
</feature>
<proteinExistence type="inferred from homology"/>
<evidence type="ECO:0000256" key="5">
    <source>
        <dbReference type="ARBA" id="ARBA00023136"/>
    </source>
</evidence>
<evidence type="ECO:0008006" key="9">
    <source>
        <dbReference type="Google" id="ProtNLM"/>
    </source>
</evidence>
<evidence type="ECO:0000256" key="1">
    <source>
        <dbReference type="ARBA" id="ARBA00004141"/>
    </source>
</evidence>
<dbReference type="OrthoDB" id="10267969at2759"/>
<reference evidence="7" key="1">
    <citation type="journal article" date="2020" name="Stud. Mycol.">
        <title>101 Dothideomycetes genomes: a test case for predicting lifestyles and emergence of pathogens.</title>
        <authorList>
            <person name="Haridas S."/>
            <person name="Albert R."/>
            <person name="Binder M."/>
            <person name="Bloem J."/>
            <person name="Labutti K."/>
            <person name="Salamov A."/>
            <person name="Andreopoulos B."/>
            <person name="Baker S."/>
            <person name="Barry K."/>
            <person name="Bills G."/>
            <person name="Bluhm B."/>
            <person name="Cannon C."/>
            <person name="Castanera R."/>
            <person name="Culley D."/>
            <person name="Daum C."/>
            <person name="Ezra D."/>
            <person name="Gonzalez J."/>
            <person name="Henrissat B."/>
            <person name="Kuo A."/>
            <person name="Liang C."/>
            <person name="Lipzen A."/>
            <person name="Lutzoni F."/>
            <person name="Magnuson J."/>
            <person name="Mondo S."/>
            <person name="Nolan M."/>
            <person name="Ohm R."/>
            <person name="Pangilinan J."/>
            <person name="Park H.-J."/>
            <person name="Ramirez L."/>
            <person name="Alfaro M."/>
            <person name="Sun H."/>
            <person name="Tritt A."/>
            <person name="Yoshinaga Y."/>
            <person name="Zwiers L.-H."/>
            <person name="Turgeon B."/>
            <person name="Goodwin S."/>
            <person name="Spatafora J."/>
            <person name="Crous P."/>
            <person name="Grigoriev I."/>
        </authorList>
    </citation>
    <scope>NUCLEOTIDE SEQUENCE</scope>
    <source>
        <strain evidence="7">CBS 207.26</strain>
    </source>
</reference>
<feature type="transmembrane region" description="Helical" evidence="6">
    <location>
        <begin position="144"/>
        <end position="166"/>
    </location>
</feature>
<organism evidence="7 8">
    <name type="scientific">Zopfia rhizophila CBS 207.26</name>
    <dbReference type="NCBI Taxonomy" id="1314779"/>
    <lineage>
        <taxon>Eukaryota</taxon>
        <taxon>Fungi</taxon>
        <taxon>Dikarya</taxon>
        <taxon>Ascomycota</taxon>
        <taxon>Pezizomycotina</taxon>
        <taxon>Dothideomycetes</taxon>
        <taxon>Dothideomycetes incertae sedis</taxon>
        <taxon>Zopfiaceae</taxon>
        <taxon>Zopfia</taxon>
    </lineage>
</organism>
<protein>
    <recommendedName>
        <fullName evidence="9">Integral membrane protein-like protein</fullName>
    </recommendedName>
</protein>
<keyword evidence="4 6" id="KW-1133">Transmembrane helix</keyword>
<evidence type="ECO:0000256" key="4">
    <source>
        <dbReference type="ARBA" id="ARBA00022989"/>
    </source>
</evidence>
<keyword evidence="3 6" id="KW-0812">Transmembrane</keyword>
<dbReference type="AlphaFoldDB" id="A0A6A6EKQ8"/>
<dbReference type="PANTHER" id="PTHR11266">
    <property type="entry name" value="PEROXISOMAL MEMBRANE PROTEIN 2, PXMP2 MPV17"/>
    <property type="match status" value="1"/>
</dbReference>
<sequence>MPSDLISQTVQGALLSVASNVLAQVITSYKENTPFSLNLTPILKFALFSVLSNPPNILWQNFLEDLFPTHVQTRKSEKASGRPSNETKSHMNMTNVLIKFILDQTVGAVFNTLMFIVFMGYINAPSAEKQSPWAAVGREIKDKFYPMIMDGYKVWPIFSLVSFLWIPVDKRIVAGCAVGIGWGVYLSMMADA</sequence>
<dbReference type="InterPro" id="IPR007248">
    <property type="entry name" value="Mpv17_PMP22"/>
</dbReference>
<dbReference type="PANTHER" id="PTHR11266:SF80">
    <property type="entry name" value="PEROXISOMAL MEMBRANE PROTEIN 2"/>
    <property type="match status" value="1"/>
</dbReference>
<evidence type="ECO:0000256" key="2">
    <source>
        <dbReference type="ARBA" id="ARBA00006824"/>
    </source>
</evidence>
<keyword evidence="8" id="KW-1185">Reference proteome</keyword>
<comment type="similarity">
    <text evidence="2 6">Belongs to the peroxisomal membrane protein PXMP2/4 family.</text>
</comment>
<feature type="transmembrane region" description="Helical" evidence="6">
    <location>
        <begin position="172"/>
        <end position="190"/>
    </location>
</feature>
<dbReference type="Proteomes" id="UP000800200">
    <property type="component" value="Unassembled WGS sequence"/>
</dbReference>
<keyword evidence="5 6" id="KW-0472">Membrane</keyword>
<evidence type="ECO:0000313" key="7">
    <source>
        <dbReference type="EMBL" id="KAF2190476.1"/>
    </source>
</evidence>
<evidence type="ECO:0000256" key="6">
    <source>
        <dbReference type="RuleBase" id="RU363053"/>
    </source>
</evidence>
<gene>
    <name evidence="7" type="ORF">K469DRAFT_559118</name>
</gene>
<evidence type="ECO:0000256" key="3">
    <source>
        <dbReference type="ARBA" id="ARBA00022692"/>
    </source>
</evidence>
<dbReference type="Pfam" id="PF04117">
    <property type="entry name" value="Mpv17_PMP22"/>
    <property type="match status" value="1"/>
</dbReference>
<comment type="subcellular location">
    <subcellularLocation>
        <location evidence="1">Membrane</location>
        <topology evidence="1">Multi-pass membrane protein</topology>
    </subcellularLocation>
</comment>
<dbReference type="GO" id="GO:0005778">
    <property type="term" value="C:peroxisomal membrane"/>
    <property type="evidence" value="ECO:0007669"/>
    <property type="project" value="TreeGrafter"/>
</dbReference>
<dbReference type="EMBL" id="ML994618">
    <property type="protein sequence ID" value="KAF2190476.1"/>
    <property type="molecule type" value="Genomic_DNA"/>
</dbReference>
<evidence type="ECO:0000313" key="8">
    <source>
        <dbReference type="Proteomes" id="UP000800200"/>
    </source>
</evidence>